<organism evidence="2 3">
    <name type="scientific">Streptomyces lucensis JCM 4490</name>
    <dbReference type="NCBI Taxonomy" id="1306176"/>
    <lineage>
        <taxon>Bacteria</taxon>
        <taxon>Bacillati</taxon>
        <taxon>Actinomycetota</taxon>
        <taxon>Actinomycetes</taxon>
        <taxon>Kitasatosporales</taxon>
        <taxon>Streptomycetaceae</taxon>
        <taxon>Streptomyces</taxon>
    </lineage>
</organism>
<proteinExistence type="predicted"/>
<dbReference type="AlphaFoldDB" id="A0A918J5C4"/>
<accession>A0A918J5C4</accession>
<evidence type="ECO:0000256" key="1">
    <source>
        <dbReference type="SAM" id="MobiDB-lite"/>
    </source>
</evidence>
<protein>
    <submittedName>
        <fullName evidence="2">Uncharacterized protein</fullName>
    </submittedName>
</protein>
<gene>
    <name evidence="2" type="ORF">GCM10010503_25970</name>
</gene>
<sequence length="101" mass="9720">MGGGAPAGGWRLAARRPSCPRFPSSPARGAGARTSVGAGATGRSAAVPAKAAGRSPATGEARGGRPRCDGSGGPEPVPPVTGGRGRPDGFGEVTSWDIGGL</sequence>
<reference evidence="2" key="1">
    <citation type="journal article" date="2014" name="Int. J. Syst. Evol. Microbiol.">
        <title>Complete genome sequence of Corynebacterium casei LMG S-19264T (=DSM 44701T), isolated from a smear-ripened cheese.</title>
        <authorList>
            <consortium name="US DOE Joint Genome Institute (JGI-PGF)"/>
            <person name="Walter F."/>
            <person name="Albersmeier A."/>
            <person name="Kalinowski J."/>
            <person name="Ruckert C."/>
        </authorList>
    </citation>
    <scope>NUCLEOTIDE SEQUENCE</scope>
    <source>
        <strain evidence="2">JCM 4490</strain>
    </source>
</reference>
<comment type="caution">
    <text evidence="2">The sequence shown here is derived from an EMBL/GenBank/DDBJ whole genome shotgun (WGS) entry which is preliminary data.</text>
</comment>
<feature type="compositionally biased region" description="Low complexity" evidence="1">
    <location>
        <begin position="15"/>
        <end position="28"/>
    </location>
</feature>
<keyword evidence="3" id="KW-1185">Reference proteome</keyword>
<dbReference type="EMBL" id="BMUE01000004">
    <property type="protein sequence ID" value="GGW47847.1"/>
    <property type="molecule type" value="Genomic_DNA"/>
</dbReference>
<evidence type="ECO:0000313" key="3">
    <source>
        <dbReference type="Proteomes" id="UP000620224"/>
    </source>
</evidence>
<reference evidence="2" key="2">
    <citation type="submission" date="2020-09" db="EMBL/GenBank/DDBJ databases">
        <authorList>
            <person name="Sun Q."/>
            <person name="Ohkuma M."/>
        </authorList>
    </citation>
    <scope>NUCLEOTIDE SEQUENCE</scope>
    <source>
        <strain evidence="2">JCM 4490</strain>
    </source>
</reference>
<name>A0A918J5C4_9ACTN</name>
<dbReference type="Proteomes" id="UP000620224">
    <property type="component" value="Unassembled WGS sequence"/>
</dbReference>
<feature type="region of interest" description="Disordered" evidence="1">
    <location>
        <begin position="1"/>
        <end position="101"/>
    </location>
</feature>
<evidence type="ECO:0000313" key="2">
    <source>
        <dbReference type="EMBL" id="GGW47847.1"/>
    </source>
</evidence>